<dbReference type="SUPFAM" id="SSF55144">
    <property type="entry name" value="LigT-like"/>
    <property type="match status" value="1"/>
</dbReference>
<dbReference type="EMBL" id="KN881856">
    <property type="protein sequence ID" value="KIY48132.1"/>
    <property type="molecule type" value="Genomic_DNA"/>
</dbReference>
<dbReference type="InterPro" id="IPR009097">
    <property type="entry name" value="Cyclic_Pdiesterase"/>
</dbReference>
<accession>A0A0D7AAU7</accession>
<evidence type="ECO:0000313" key="2">
    <source>
        <dbReference type="Proteomes" id="UP000054144"/>
    </source>
</evidence>
<protein>
    <submittedName>
        <fullName evidence="1">Uncharacterized protein</fullName>
    </submittedName>
</protein>
<dbReference type="OrthoDB" id="2967263at2759"/>
<sequence length="293" mass="32250">MSVKVNPFSGLIDDNHDIASLQSVYEKHRCTRSSQQVVLFLSPKFIGMSVDPVLRDLETAGPGIDPALIDTRRSLVIWARPSDEYRDLICSIQARLQAFAPHLWVMPRDKLHATILEIVHSSPDDVVAQVLEQVRPKLTEILALPQRGRVVLGRPMLCFDASALALTVVPIEASSGDLYTYHHLRRDCWDLVNASGVHVASRYIVPSAHFTVARFVTTADFERDGGGLDTAKATAWVDLIGGINKDLSSFSGIWVVGEDEGLICRFGRVWYGDGESAASGTPLRDLSILSCNK</sequence>
<evidence type="ECO:0000313" key="1">
    <source>
        <dbReference type="EMBL" id="KIY48132.1"/>
    </source>
</evidence>
<name>A0A0D7AAU7_9AGAR</name>
<organism evidence="1 2">
    <name type="scientific">Fistulina hepatica ATCC 64428</name>
    <dbReference type="NCBI Taxonomy" id="1128425"/>
    <lineage>
        <taxon>Eukaryota</taxon>
        <taxon>Fungi</taxon>
        <taxon>Dikarya</taxon>
        <taxon>Basidiomycota</taxon>
        <taxon>Agaricomycotina</taxon>
        <taxon>Agaricomycetes</taxon>
        <taxon>Agaricomycetidae</taxon>
        <taxon>Agaricales</taxon>
        <taxon>Fistulinaceae</taxon>
        <taxon>Fistulina</taxon>
    </lineage>
</organism>
<keyword evidence="2" id="KW-1185">Reference proteome</keyword>
<proteinExistence type="predicted"/>
<gene>
    <name evidence="1" type="ORF">FISHEDRAFT_65860</name>
</gene>
<dbReference type="Gene3D" id="3.90.1140.10">
    <property type="entry name" value="Cyclic phosphodiesterase"/>
    <property type="match status" value="1"/>
</dbReference>
<dbReference type="Proteomes" id="UP000054144">
    <property type="component" value="Unassembled WGS sequence"/>
</dbReference>
<dbReference type="AlphaFoldDB" id="A0A0D7AAU7"/>
<reference evidence="1 2" key="1">
    <citation type="journal article" date="2015" name="Fungal Genet. Biol.">
        <title>Evolution of novel wood decay mechanisms in Agaricales revealed by the genome sequences of Fistulina hepatica and Cylindrobasidium torrendii.</title>
        <authorList>
            <person name="Floudas D."/>
            <person name="Held B.W."/>
            <person name="Riley R."/>
            <person name="Nagy L.G."/>
            <person name="Koehler G."/>
            <person name="Ransdell A.S."/>
            <person name="Younus H."/>
            <person name="Chow J."/>
            <person name="Chiniquy J."/>
            <person name="Lipzen A."/>
            <person name="Tritt A."/>
            <person name="Sun H."/>
            <person name="Haridas S."/>
            <person name="LaButti K."/>
            <person name="Ohm R.A."/>
            <person name="Kues U."/>
            <person name="Blanchette R.A."/>
            <person name="Grigoriev I.V."/>
            <person name="Minto R.E."/>
            <person name="Hibbett D.S."/>
        </authorList>
    </citation>
    <scope>NUCLEOTIDE SEQUENCE [LARGE SCALE GENOMIC DNA]</scope>
    <source>
        <strain evidence="1 2">ATCC 64428</strain>
    </source>
</reference>